<dbReference type="Proteomes" id="UP000839052">
    <property type="component" value="Chromosome"/>
</dbReference>
<dbReference type="InterPro" id="IPR021333">
    <property type="entry name" value="DUF2946"/>
</dbReference>
<feature type="signal peptide" evidence="1">
    <location>
        <begin position="1"/>
        <end position="24"/>
    </location>
</feature>
<keyword evidence="3" id="KW-1185">Reference proteome</keyword>
<dbReference type="EMBL" id="OU912926">
    <property type="protein sequence ID" value="CAG9932579.1"/>
    <property type="molecule type" value="Genomic_DNA"/>
</dbReference>
<name>A0ABM8YYH6_9PROT</name>
<accession>A0ABM8YYH6</accession>
<reference evidence="2 3" key="1">
    <citation type="submission" date="2021-10" db="EMBL/GenBank/DDBJ databases">
        <authorList>
            <person name="Koch H."/>
        </authorList>
    </citation>
    <scope>NUCLEOTIDE SEQUENCE [LARGE SCALE GENOMIC DNA]</scope>
    <source>
        <strain evidence="2">6680</strain>
    </source>
</reference>
<gene>
    <name evidence="2" type="ORF">NTG6680_1326</name>
</gene>
<protein>
    <recommendedName>
        <fullName evidence="4">DUF2946 domain-containing protein</fullName>
    </recommendedName>
</protein>
<evidence type="ECO:0000256" key="1">
    <source>
        <dbReference type="SAM" id="SignalP"/>
    </source>
</evidence>
<keyword evidence="1" id="KW-0732">Signal</keyword>
<organism evidence="2 3">
    <name type="scientific">Candidatus Nitrotoga arctica</name>
    <dbReference type="NCBI Taxonomy" id="453162"/>
    <lineage>
        <taxon>Bacteria</taxon>
        <taxon>Pseudomonadati</taxon>
        <taxon>Pseudomonadota</taxon>
        <taxon>Betaproteobacteria</taxon>
        <taxon>Nitrosomonadales</taxon>
        <taxon>Gallionellaceae</taxon>
        <taxon>Candidatus Nitrotoga</taxon>
    </lineage>
</organism>
<proteinExistence type="predicted"/>
<dbReference type="Pfam" id="PF11162">
    <property type="entry name" value="DUF2946"/>
    <property type="match status" value="1"/>
</dbReference>
<evidence type="ECO:0000313" key="2">
    <source>
        <dbReference type="EMBL" id="CAG9932579.1"/>
    </source>
</evidence>
<evidence type="ECO:0000313" key="3">
    <source>
        <dbReference type="Proteomes" id="UP000839052"/>
    </source>
</evidence>
<sequence>MQFSRALFPLFLTLLLLFAQQGGAMHALHHALAEHGQQHDKHTPHSSACGYCAAYTQLGGVFGSSPPAFAVTVIPSGTVWFNTITFRSNQPLIAVARGPPDFLQEIA</sequence>
<feature type="chain" id="PRO_5045079962" description="DUF2946 domain-containing protein" evidence="1">
    <location>
        <begin position="25"/>
        <end position="107"/>
    </location>
</feature>
<dbReference type="RefSeq" id="WP_239796492.1">
    <property type="nucleotide sequence ID" value="NZ_OU912926.1"/>
</dbReference>
<evidence type="ECO:0008006" key="4">
    <source>
        <dbReference type="Google" id="ProtNLM"/>
    </source>
</evidence>